<accession>A0A0C9Z3B8</accession>
<dbReference type="CDD" id="cd06503">
    <property type="entry name" value="ATP-synt_Fo_b"/>
    <property type="match status" value="1"/>
</dbReference>
<evidence type="ECO:0000256" key="2">
    <source>
        <dbReference type="ARBA" id="ARBA00022734"/>
    </source>
</evidence>
<keyword evidence="6" id="KW-1185">Reference proteome</keyword>
<evidence type="ECO:0000256" key="1">
    <source>
        <dbReference type="ARBA" id="ARBA00022729"/>
    </source>
</evidence>
<evidence type="ECO:0000313" key="5">
    <source>
        <dbReference type="EMBL" id="KIK14498.1"/>
    </source>
</evidence>
<reference evidence="5 6" key="1">
    <citation type="submission" date="2014-04" db="EMBL/GenBank/DDBJ databases">
        <authorList>
            <consortium name="DOE Joint Genome Institute"/>
            <person name="Kuo A."/>
            <person name="Kohler A."/>
            <person name="Costa M.D."/>
            <person name="Nagy L.G."/>
            <person name="Floudas D."/>
            <person name="Copeland A."/>
            <person name="Barry K.W."/>
            <person name="Cichocki N."/>
            <person name="Veneault-Fourrey C."/>
            <person name="LaButti K."/>
            <person name="Lindquist E.A."/>
            <person name="Lipzen A."/>
            <person name="Lundell T."/>
            <person name="Morin E."/>
            <person name="Murat C."/>
            <person name="Sun H."/>
            <person name="Tunlid A."/>
            <person name="Henrissat B."/>
            <person name="Grigoriev I.V."/>
            <person name="Hibbett D.S."/>
            <person name="Martin F."/>
            <person name="Nordberg H.P."/>
            <person name="Cantor M.N."/>
            <person name="Hua S.X."/>
        </authorList>
    </citation>
    <scope>NUCLEOTIDE SEQUENCE [LARGE SCALE GENOMIC DNA]</scope>
    <source>
        <strain evidence="5 6">441</strain>
    </source>
</reference>
<organism evidence="5 6">
    <name type="scientific">Pisolithus microcarpus 441</name>
    <dbReference type="NCBI Taxonomy" id="765257"/>
    <lineage>
        <taxon>Eukaryota</taxon>
        <taxon>Fungi</taxon>
        <taxon>Dikarya</taxon>
        <taxon>Basidiomycota</taxon>
        <taxon>Agaricomycotina</taxon>
        <taxon>Agaricomycetes</taxon>
        <taxon>Agaricomycetidae</taxon>
        <taxon>Boletales</taxon>
        <taxon>Sclerodermatineae</taxon>
        <taxon>Pisolithaceae</taxon>
        <taxon>Pisolithus</taxon>
    </lineage>
</organism>
<dbReference type="STRING" id="765257.A0A0C9Z3B8"/>
<feature type="coiled-coil region" evidence="3">
    <location>
        <begin position="1902"/>
        <end position="1951"/>
    </location>
</feature>
<dbReference type="InterPro" id="IPR036404">
    <property type="entry name" value="Jacalin-like_lectin_dom_sf"/>
</dbReference>
<sequence>MYCFIKSHFAFQSEAFIKSEELEARYGSKANKATWDADLKLDKAQCKLWQRYGGEPFPGDRHHLVFSQITAIRSILVFKVYINQWKADILANRPSSLPDYVYNAYSNIWKVIAVSADGFSGAYVASPLTDFNFRFYQGPITPPVDIVFSPLVDWIDETKLQELLNDVLKGAQGRLAWPDSFNVSTMSKDDANKSQTLATFSINPLGYFRTLISPNDLTRLVKAQTEAAVAGQPQTDWMHAFPPPNEVKKADDSMKKLPSPPDGKEYTVTSMVIKANTGRARVRAKRKSTQSIMGGLSANKWALDDLGWKLSKSNLNDTVAEWLHRSAFSLRALGGAANGDPDKMANLMFGTQETNTNMLRSESAIAVFHGRALESGLDPHQDSRGKLTTQVLGTSGKVQVLRPDGTEEDVTVPPELVWGPTTGYLWLVPELEYTISFKVISTRERRSVEHKTAFCPLHRQPALRPESSLDTKVINYFFDQVAINVAPPMVKKPKPSTSALLALPKTSIIKPLVRVARDTLIAEGGHMGPPVLVYFAQSASASTVARSDGKFASSRTHPLEPIHHAIWEQVTSGRNFLVIESAPAGGPGGQPWDDSALAGQPIRAIRINYNGGIDRIQVQYGDTWGDGHGRDVLNQDTFTLQDNEVIIKVEGRAGVTLDAIQFFTNTGRSSPRYGGNGGTPFVWTGPRLAYFSGRADEAVDNLQANWSQAVKTTSSRLEGGQGGQPWSDEPPHGNFAIRGIRINFGDGIDRIQVLFGTNTWGASHGQARLEEDFFSLHPDEYITRIEGRSGQKLDAVQFFTNTGRSSRRYGGSGGDAFTWTGDRLLYFNGRAGDSIDALQAVWEIPTAILVPSHPLHLDIGNRTASQEVGGGPGSNPFNDTSFAPSEMKSVTISILSDVISCIQIEYSPGGRVVHGDPNLEGSVTNTLTLNPGEYITRIQGLSDTRVVAIQFTTNLGRTSPRWGGSGGQIFDWSGAKLLYFAGTWSPGGIDSLQSHWAQTSRETGIKISNPICLPAADMQLAEVPGGTEPHPPLDGFVLQGEIDLFGVSSLTARFTSWQGPPPPTVSVPKDVVPAYHQAEINSIRATSFLPLLANTPWADFELNQVLVIFQNALFDPTRTIGWHLEAGIIIDERYGKVHDALVNFFHIPNDSESLRVRARAALGPKHRWDTLPSMSGFCLEGVLDLVPKQGSKATGIRLGSDITLSKIGIHLLGVSSQELGLQARQKMDYGFGMFGTIHIAVSGSTVPLQLEFEVTEMGDLVQIKADLSGALWQNVFGSGLTLSNVLFSTMFDASALAHSYQFDLSAELELASTIIELSGHYAAGGDYSLTAFVEELTTTHILEIYTRLTNQSITMPSGFNFTMTSGSISISKAGFVISVDDLEIADGKYSCKSATLAVGPSGLQIEGYLGDSLEFDDISLKDVTLKVEIVKAGGSWSGSFMLGGTISFSNMTVDAVVHLYKGSAADAETDKWDWTVYGHFASVGPQAPLGDIIHATKGTFLENVTLTDVVFIAASRNDPEVSNLNPQRYIIYRGVQICAVVGHIDPFSKLTRQSTSPILILNASWTNDFGFLLDILLPTPFVIHLGRGITTDPIALRIQTDPVELMIHAGIKVPVAKSPEPLDFQASLSLQDEVVTLSADLYGWWVDPFGISEKVKIGPHINLGLDIDLPLFFVTGLPSGFRYGGGLAIGTAEAEVEVDISEDPLQELLKGELKDLGIDDLVAFASSVIQHEIPPPPDFLEFQELKLYMSTGVAIGTENFPAGFSFDARLIVFGSHLDVSAGITGGVLSANADLDRLHVGPITIQGHDGKKALFALHLGASVQHLEVDGGIEFLGLQVSLLFRLDILPHPSFFFSFLLAFTDLLLFKVEATAGGSSVDLKDLSKLDFALMAEFDQHILEYVRKQLIDALEQAKHASDDAIEEARRKVEAAKKQYEADIEAAQTQVNEAYARWQEYSNNQRAEAQRIRDEYSTKSAALQKAVDDEREAFNIKLKQAEGDLQHANAHRAAEMQKAQAAVVKAQNDWDSSIRRDEAKLEDAKRVLREKFGSAERDLQHAEDKVNSLQNQINDIKHTIGDYANAHWYEFWKKAAIPGLEIAKGALNVAKGVADGILEACKAIIEGTEYITVRDAIPLLENTLEATRKAGDAAFRAAQLAVHDVDVATQALINTAVHALQGVQNGGDFLWREAEKALAEFVDAGKAILAGAQKILDDLETAAEWVAYQAATAALSVARASTHALDIATESLKIAEHGIDGVIYITEEMARAISSALDITRITLNGSYNAIARGGQFDALILVTIGGQPREVRIKFRIGSVSDFVHDLLKGVLL</sequence>
<feature type="domain" description="Jacalin-type lectin" evidence="4">
    <location>
        <begin position="863"/>
        <end position="998"/>
    </location>
</feature>
<dbReference type="OrthoDB" id="3219467at2759"/>
<name>A0A0C9Z3B8_9AGAM</name>
<proteinExistence type="predicted"/>
<dbReference type="SUPFAM" id="SSF51101">
    <property type="entry name" value="Mannose-binding lectins"/>
    <property type="match status" value="3"/>
</dbReference>
<protein>
    <recommendedName>
        <fullName evidence="4">Jacalin-type lectin domain-containing protein</fullName>
    </recommendedName>
</protein>
<dbReference type="GO" id="GO:0030246">
    <property type="term" value="F:carbohydrate binding"/>
    <property type="evidence" value="ECO:0007669"/>
    <property type="project" value="UniProtKB-KW"/>
</dbReference>
<keyword evidence="3" id="KW-0175">Coiled coil</keyword>
<dbReference type="Pfam" id="PF01419">
    <property type="entry name" value="Jacalin"/>
    <property type="match status" value="3"/>
</dbReference>
<keyword evidence="1" id="KW-0732">Signal</keyword>
<keyword evidence="2" id="KW-0430">Lectin</keyword>
<gene>
    <name evidence="5" type="ORF">PISMIDRAFT_351081</name>
</gene>
<dbReference type="EMBL" id="KN833935">
    <property type="protein sequence ID" value="KIK14498.1"/>
    <property type="molecule type" value="Genomic_DNA"/>
</dbReference>
<reference evidence="6" key="2">
    <citation type="submission" date="2015-01" db="EMBL/GenBank/DDBJ databases">
        <title>Evolutionary Origins and Diversification of the Mycorrhizal Mutualists.</title>
        <authorList>
            <consortium name="DOE Joint Genome Institute"/>
            <consortium name="Mycorrhizal Genomics Consortium"/>
            <person name="Kohler A."/>
            <person name="Kuo A."/>
            <person name="Nagy L.G."/>
            <person name="Floudas D."/>
            <person name="Copeland A."/>
            <person name="Barry K.W."/>
            <person name="Cichocki N."/>
            <person name="Veneault-Fourrey C."/>
            <person name="LaButti K."/>
            <person name="Lindquist E.A."/>
            <person name="Lipzen A."/>
            <person name="Lundell T."/>
            <person name="Morin E."/>
            <person name="Murat C."/>
            <person name="Riley R."/>
            <person name="Ohm R."/>
            <person name="Sun H."/>
            <person name="Tunlid A."/>
            <person name="Henrissat B."/>
            <person name="Grigoriev I.V."/>
            <person name="Hibbett D.S."/>
            <person name="Martin F."/>
        </authorList>
    </citation>
    <scope>NUCLEOTIDE SEQUENCE [LARGE SCALE GENOMIC DNA]</scope>
    <source>
        <strain evidence="6">441</strain>
    </source>
</reference>
<evidence type="ECO:0000256" key="3">
    <source>
        <dbReference type="SAM" id="Coils"/>
    </source>
</evidence>
<feature type="coiled-coil region" evidence="3">
    <location>
        <begin position="2039"/>
        <end position="2073"/>
    </location>
</feature>
<dbReference type="Gene3D" id="2.100.10.30">
    <property type="entry name" value="Jacalin-like lectin domain"/>
    <property type="match status" value="3"/>
</dbReference>
<feature type="domain" description="Jacalin-type lectin" evidence="4">
    <location>
        <begin position="712"/>
        <end position="844"/>
    </location>
</feature>
<feature type="domain" description="Jacalin-type lectin" evidence="4">
    <location>
        <begin position="578"/>
        <end position="708"/>
    </location>
</feature>
<dbReference type="InterPro" id="IPR001229">
    <property type="entry name" value="Jacalin-like_lectin_dom"/>
</dbReference>
<dbReference type="Proteomes" id="UP000054018">
    <property type="component" value="Unassembled WGS sequence"/>
</dbReference>
<dbReference type="InterPro" id="IPR052321">
    <property type="entry name" value="PolyBind_ProtTraffic"/>
</dbReference>
<evidence type="ECO:0000313" key="6">
    <source>
        <dbReference type="Proteomes" id="UP000054018"/>
    </source>
</evidence>
<dbReference type="PANTHER" id="PTHR33589">
    <property type="entry name" value="OS11G0524900 PROTEIN"/>
    <property type="match status" value="1"/>
</dbReference>
<evidence type="ECO:0000259" key="4">
    <source>
        <dbReference type="PROSITE" id="PS51752"/>
    </source>
</evidence>
<dbReference type="PROSITE" id="PS51752">
    <property type="entry name" value="JACALIN_LECTIN"/>
    <property type="match status" value="3"/>
</dbReference>
<dbReference type="HOGENOM" id="CLU_001101_0_0_1"/>
<dbReference type="SMART" id="SM00915">
    <property type="entry name" value="Jacalin"/>
    <property type="match status" value="3"/>
</dbReference>
<dbReference type="PANTHER" id="PTHR33589:SF3">
    <property type="entry name" value="ZYMOGEN GRANULE MEMBRANE PROTEIN 16-LIKE"/>
    <property type="match status" value="1"/>
</dbReference>